<proteinExistence type="predicted"/>
<dbReference type="InterPro" id="IPR027417">
    <property type="entry name" value="P-loop_NTPase"/>
</dbReference>
<protein>
    <submittedName>
        <fullName evidence="1">Chromosome partitioning ATPase</fullName>
    </submittedName>
</protein>
<name>W7KWT6_9CREN</name>
<sequence>MSVKRGVGKTTVSYYLARELSRRMKVILVVVGSYNVLAKIFGVEDSLIDWGRGRLLRREGWSLLPVLR</sequence>
<keyword evidence="2" id="KW-1185">Reference proteome</keyword>
<evidence type="ECO:0000313" key="2">
    <source>
        <dbReference type="Proteomes" id="UP000054284"/>
    </source>
</evidence>
<accession>W7KWT6</accession>
<evidence type="ECO:0000313" key="1">
    <source>
        <dbReference type="EMBL" id="EWG07122.1"/>
    </source>
</evidence>
<comment type="caution">
    <text evidence="1">The sequence shown here is derived from an EMBL/GenBank/DDBJ whole genome shotgun (WGS) entry which is preliminary data.</text>
</comment>
<dbReference type="EMBL" id="ASRH01000005">
    <property type="protein sequence ID" value="EWG07122.1"/>
    <property type="molecule type" value="Genomic_DNA"/>
</dbReference>
<organism evidence="1 2">
    <name type="scientific">Candidatus Aramenus sulfurataquae</name>
    <dbReference type="NCBI Taxonomy" id="1326980"/>
    <lineage>
        <taxon>Archaea</taxon>
        <taxon>Thermoproteota</taxon>
        <taxon>Thermoprotei</taxon>
        <taxon>Sulfolobales</taxon>
        <taxon>Sulfolobaceae</taxon>
        <taxon>Candidatus Aramenus</taxon>
    </lineage>
</organism>
<dbReference type="Gene3D" id="3.40.50.300">
    <property type="entry name" value="P-loop containing nucleotide triphosphate hydrolases"/>
    <property type="match status" value="1"/>
</dbReference>
<reference evidence="1 2" key="1">
    <citation type="journal article" date="2014" name="Genome Announc.">
        <title>Draft Genome Sequence of the Sulfolobales Archaeon AZ1, Obtained through Metagenomic Analysis of a Mexican Hot Spring.</title>
        <authorList>
            <person name="Servin-Garciduenas L.E."/>
            <person name="Martinez-Romero E."/>
        </authorList>
    </citation>
    <scope>NUCLEOTIDE SEQUENCE [LARGE SCALE GENOMIC DNA]</scope>
    <source>
        <strain evidence="1">AZ1-illumnia</strain>
    </source>
</reference>
<dbReference type="AlphaFoldDB" id="W7KWT6"/>
<dbReference type="SUPFAM" id="SSF52540">
    <property type="entry name" value="P-loop containing nucleoside triphosphate hydrolases"/>
    <property type="match status" value="1"/>
</dbReference>
<gene>
    <name evidence="1" type="ORF">ASUL_06373</name>
</gene>
<dbReference type="Proteomes" id="UP000054284">
    <property type="component" value="Unassembled WGS sequence"/>
</dbReference>